<dbReference type="RefSeq" id="WP_129188737.1">
    <property type="nucleotide sequence ID" value="NZ_CP035493.1"/>
</dbReference>
<evidence type="ECO:0000256" key="3">
    <source>
        <dbReference type="ARBA" id="ARBA00023125"/>
    </source>
</evidence>
<dbReference type="Gene3D" id="1.10.150.130">
    <property type="match status" value="1"/>
</dbReference>
<proteinExistence type="inferred from homology"/>
<dbReference type="InterPro" id="IPR002104">
    <property type="entry name" value="Integrase_catalytic"/>
</dbReference>
<dbReference type="EMBL" id="CP035493">
    <property type="protein sequence ID" value="QAY70711.1"/>
    <property type="molecule type" value="Genomic_DNA"/>
</dbReference>
<dbReference type="Pfam" id="PF14659">
    <property type="entry name" value="Phage_int_SAM_3"/>
    <property type="match status" value="1"/>
</dbReference>
<feature type="domain" description="Tyr recombinase" evidence="6">
    <location>
        <begin position="197"/>
        <end position="391"/>
    </location>
</feature>
<dbReference type="InterPro" id="IPR050090">
    <property type="entry name" value="Tyrosine_recombinase_XerCD"/>
</dbReference>
<feature type="compositionally biased region" description="Basic residues" evidence="5">
    <location>
        <begin position="1"/>
        <end position="10"/>
    </location>
</feature>
<evidence type="ECO:0000256" key="2">
    <source>
        <dbReference type="ARBA" id="ARBA00022908"/>
    </source>
</evidence>
<keyword evidence="8" id="KW-1185">Reference proteome</keyword>
<dbReference type="InterPro" id="IPR004107">
    <property type="entry name" value="Integrase_SAM-like_N"/>
</dbReference>
<dbReference type="InterPro" id="IPR011010">
    <property type="entry name" value="DNA_brk_join_enz"/>
</dbReference>
<dbReference type="PROSITE" id="PS51898">
    <property type="entry name" value="TYR_RECOMBINASE"/>
    <property type="match status" value="1"/>
</dbReference>
<evidence type="ECO:0000256" key="4">
    <source>
        <dbReference type="ARBA" id="ARBA00023172"/>
    </source>
</evidence>
<dbReference type="Pfam" id="PF00589">
    <property type="entry name" value="Phage_integrase"/>
    <property type="match status" value="1"/>
</dbReference>
<keyword evidence="3" id="KW-0238">DNA-binding</keyword>
<feature type="region of interest" description="Disordered" evidence="5">
    <location>
        <begin position="1"/>
        <end position="30"/>
    </location>
</feature>
<dbReference type="AlphaFoldDB" id="A0A4V0YGC3"/>
<dbReference type="CDD" id="cd01189">
    <property type="entry name" value="INT_ICEBs1_C_like"/>
    <property type="match status" value="1"/>
</dbReference>
<dbReference type="InterPro" id="IPR058717">
    <property type="entry name" value="Phage_L5_Integrase_N"/>
</dbReference>
<sequence>MARKPLRKRRFGELEPRKSPDGGEITGYRARYTGPDLKRHARVFVDKMAAETWLNAERMLIDRSEWIPPRERDRQARIAKQRAITFGEWARRSVAGKRLRPSTVYRYERALELRVLPVLGDVPLSDLTRLDITDWYTGLVTDLAAEAKKAGRKGDGRGAAFSAYQVVSSILNDAVDHELIEVSPAKVKRALQYDAMHEPVVLTAEQMWQLHELMPDYLAAMVPLAATTGLRNGELRALQRRHLDLRDPLRAVVMVRGSAKNEKVSGRYNAIGETKTKASVRDVAIPSFVVPILEEHLREDVQGGPDALVFTARRGGIMHASVLERNWAVARAKVGLGDMHIHDLRHTALTWAARSGATLAELMAIAGHKNPTIALRYQHIGGAERRHAIAERIGAMATDELAARRALKTKESEAASGD</sequence>
<evidence type="ECO:0000313" key="7">
    <source>
        <dbReference type="EMBL" id="QAY70711.1"/>
    </source>
</evidence>
<dbReference type="SUPFAM" id="SSF56349">
    <property type="entry name" value="DNA breaking-rejoining enzymes"/>
    <property type="match status" value="1"/>
</dbReference>
<accession>A0A4V0YGC3</accession>
<gene>
    <name evidence="7" type="ORF">ET471_12350</name>
</gene>
<comment type="similarity">
    <text evidence="1">Belongs to the 'phage' integrase family.</text>
</comment>
<keyword evidence="2" id="KW-0229">DNA integration</keyword>
<dbReference type="KEGG" id="xya:ET471_12350"/>
<organism evidence="7 8">
    <name type="scientific">Xylanimonas protaetiae</name>
    <dbReference type="NCBI Taxonomy" id="2509457"/>
    <lineage>
        <taxon>Bacteria</taxon>
        <taxon>Bacillati</taxon>
        <taxon>Actinomycetota</taxon>
        <taxon>Actinomycetes</taxon>
        <taxon>Micrococcales</taxon>
        <taxon>Promicromonosporaceae</taxon>
        <taxon>Xylanimonas</taxon>
    </lineage>
</organism>
<dbReference type="GO" id="GO:0006310">
    <property type="term" value="P:DNA recombination"/>
    <property type="evidence" value="ECO:0007669"/>
    <property type="project" value="UniProtKB-KW"/>
</dbReference>
<name>A0A4V0YGC3_9MICO</name>
<dbReference type="PANTHER" id="PTHR30349">
    <property type="entry name" value="PHAGE INTEGRASE-RELATED"/>
    <property type="match status" value="1"/>
</dbReference>
<dbReference type="Gene3D" id="1.10.443.10">
    <property type="entry name" value="Intergrase catalytic core"/>
    <property type="match status" value="1"/>
</dbReference>
<dbReference type="InterPro" id="IPR013762">
    <property type="entry name" value="Integrase-like_cat_sf"/>
</dbReference>
<dbReference type="Pfam" id="PF26003">
    <property type="entry name" value="Integrase_N_phage"/>
    <property type="match status" value="1"/>
</dbReference>
<evidence type="ECO:0000259" key="6">
    <source>
        <dbReference type="PROSITE" id="PS51898"/>
    </source>
</evidence>
<dbReference type="GO" id="GO:0015074">
    <property type="term" value="P:DNA integration"/>
    <property type="evidence" value="ECO:0007669"/>
    <property type="project" value="UniProtKB-KW"/>
</dbReference>
<evidence type="ECO:0000313" key="8">
    <source>
        <dbReference type="Proteomes" id="UP000292118"/>
    </source>
</evidence>
<keyword evidence="4" id="KW-0233">DNA recombination</keyword>
<dbReference type="GO" id="GO:0003677">
    <property type="term" value="F:DNA binding"/>
    <property type="evidence" value="ECO:0007669"/>
    <property type="project" value="UniProtKB-KW"/>
</dbReference>
<dbReference type="OrthoDB" id="148546at2"/>
<protein>
    <submittedName>
        <fullName evidence="7">Site-specific integrase</fullName>
    </submittedName>
</protein>
<evidence type="ECO:0000256" key="1">
    <source>
        <dbReference type="ARBA" id="ARBA00008857"/>
    </source>
</evidence>
<dbReference type="InterPro" id="IPR010998">
    <property type="entry name" value="Integrase_recombinase_N"/>
</dbReference>
<reference evidence="7 8" key="1">
    <citation type="submission" date="2019-01" db="EMBL/GenBank/DDBJ databases">
        <title>Genome sequencing of strain FW10M-9.</title>
        <authorList>
            <person name="Heo J."/>
            <person name="Kim S.-J."/>
            <person name="Kim J.-S."/>
            <person name="Hong S.-B."/>
            <person name="Kwon S.-W."/>
        </authorList>
    </citation>
    <scope>NUCLEOTIDE SEQUENCE [LARGE SCALE GENOMIC DNA]</scope>
    <source>
        <strain evidence="7 8">FW10M-9</strain>
    </source>
</reference>
<evidence type="ECO:0000256" key="5">
    <source>
        <dbReference type="SAM" id="MobiDB-lite"/>
    </source>
</evidence>
<dbReference type="PANTHER" id="PTHR30349:SF64">
    <property type="entry name" value="PROPHAGE INTEGRASE INTD-RELATED"/>
    <property type="match status" value="1"/>
</dbReference>
<feature type="compositionally biased region" description="Basic and acidic residues" evidence="5">
    <location>
        <begin position="11"/>
        <end position="21"/>
    </location>
</feature>
<dbReference type="Proteomes" id="UP000292118">
    <property type="component" value="Chromosome"/>
</dbReference>